<evidence type="ECO:0000256" key="7">
    <source>
        <dbReference type="ARBA" id="ARBA00022737"/>
    </source>
</evidence>
<evidence type="ECO:0000256" key="6">
    <source>
        <dbReference type="ARBA" id="ARBA00022729"/>
    </source>
</evidence>
<accession>A0A8T0VAB5</accession>
<dbReference type="EMBL" id="CM029041">
    <property type="protein sequence ID" value="KAG2630446.1"/>
    <property type="molecule type" value="Genomic_DNA"/>
</dbReference>
<dbReference type="Pfam" id="PF00560">
    <property type="entry name" value="LRR_1"/>
    <property type="match status" value="5"/>
</dbReference>
<keyword evidence="8 11" id="KW-1133">Transmembrane helix</keyword>
<name>A0A8T0VAB5_PANVG</name>
<evidence type="ECO:0000256" key="4">
    <source>
        <dbReference type="ARBA" id="ARBA00022626"/>
    </source>
</evidence>
<keyword evidence="7" id="KW-0677">Repeat</keyword>
<dbReference type="GO" id="GO:0016020">
    <property type="term" value="C:membrane"/>
    <property type="evidence" value="ECO:0007669"/>
    <property type="project" value="UniProtKB-SubCell"/>
</dbReference>
<dbReference type="FunFam" id="3.80.10.10:FF:000041">
    <property type="entry name" value="LRR receptor-like serine/threonine-protein kinase ERECTA"/>
    <property type="match status" value="1"/>
</dbReference>
<evidence type="ECO:0000313" key="13">
    <source>
        <dbReference type="Proteomes" id="UP000823388"/>
    </source>
</evidence>
<keyword evidence="13" id="KW-1185">Reference proteome</keyword>
<protein>
    <submittedName>
        <fullName evidence="12">Uncharacterized protein</fullName>
    </submittedName>
</protein>
<keyword evidence="4" id="KW-1070">Brassinosteroid signaling pathway</keyword>
<dbReference type="AlphaFoldDB" id="A0A8T0VAB5"/>
<dbReference type="Gene3D" id="3.80.10.10">
    <property type="entry name" value="Ribonuclease Inhibitor"/>
    <property type="match status" value="2"/>
</dbReference>
<organism evidence="12 13">
    <name type="scientific">Panicum virgatum</name>
    <name type="common">Blackwell switchgrass</name>
    <dbReference type="NCBI Taxonomy" id="38727"/>
    <lineage>
        <taxon>Eukaryota</taxon>
        <taxon>Viridiplantae</taxon>
        <taxon>Streptophyta</taxon>
        <taxon>Embryophyta</taxon>
        <taxon>Tracheophyta</taxon>
        <taxon>Spermatophyta</taxon>
        <taxon>Magnoliopsida</taxon>
        <taxon>Liliopsida</taxon>
        <taxon>Poales</taxon>
        <taxon>Poaceae</taxon>
        <taxon>PACMAD clade</taxon>
        <taxon>Panicoideae</taxon>
        <taxon>Panicodae</taxon>
        <taxon>Paniceae</taxon>
        <taxon>Panicinae</taxon>
        <taxon>Panicum</taxon>
        <taxon>Panicum sect. Hiantes</taxon>
    </lineage>
</organism>
<keyword evidence="10" id="KW-0325">Glycoprotein</keyword>
<dbReference type="SUPFAM" id="SSF52058">
    <property type="entry name" value="L domain-like"/>
    <property type="match status" value="2"/>
</dbReference>
<reference evidence="12" key="1">
    <citation type="submission" date="2020-05" db="EMBL/GenBank/DDBJ databases">
        <title>WGS assembly of Panicum virgatum.</title>
        <authorList>
            <person name="Lovell J.T."/>
            <person name="Jenkins J."/>
            <person name="Shu S."/>
            <person name="Juenger T.E."/>
            <person name="Schmutz J."/>
        </authorList>
    </citation>
    <scope>NUCLEOTIDE SEQUENCE</scope>
    <source>
        <strain evidence="12">AP13</strain>
    </source>
</reference>
<dbReference type="OrthoDB" id="4691307at2759"/>
<dbReference type="PANTHER" id="PTHR48062:SF68">
    <property type="entry name" value="LEUCINE-RICH REPEAT-CONTAINING N-TERMINAL PLANT-TYPE DOMAIN-CONTAINING PROTEIN"/>
    <property type="match status" value="1"/>
</dbReference>
<keyword evidence="9 11" id="KW-0472">Membrane</keyword>
<gene>
    <name evidence="12" type="ORF">PVAP13_3KG528000</name>
</gene>
<keyword evidence="5 11" id="KW-0812">Transmembrane</keyword>
<evidence type="ECO:0000313" key="12">
    <source>
        <dbReference type="EMBL" id="KAG2630446.1"/>
    </source>
</evidence>
<dbReference type="PANTHER" id="PTHR48062">
    <property type="entry name" value="RECEPTOR-LIKE PROTEIN 14"/>
    <property type="match status" value="1"/>
</dbReference>
<comment type="caution">
    <text evidence="12">The sequence shown here is derived from an EMBL/GenBank/DDBJ whole genome shotgun (WGS) entry which is preliminary data.</text>
</comment>
<evidence type="ECO:0000256" key="2">
    <source>
        <dbReference type="ARBA" id="ARBA00009592"/>
    </source>
</evidence>
<evidence type="ECO:0000256" key="11">
    <source>
        <dbReference type="SAM" id="Phobius"/>
    </source>
</evidence>
<keyword evidence="3" id="KW-0433">Leucine-rich repeat</keyword>
<comment type="similarity">
    <text evidence="2">Belongs to the RLP family.</text>
</comment>
<dbReference type="Pfam" id="PF13855">
    <property type="entry name" value="LRR_8"/>
    <property type="match status" value="1"/>
</dbReference>
<evidence type="ECO:0000256" key="1">
    <source>
        <dbReference type="ARBA" id="ARBA00004167"/>
    </source>
</evidence>
<dbReference type="InterPro" id="IPR032675">
    <property type="entry name" value="LRR_dom_sf"/>
</dbReference>
<sequence length="599" mass="66376">MSGCNLDNTIISGPNLFGTQRHLQFLDLSNNNFSGSLPNWMFINEAPLLYLGLAHNSLVGSLDHLMWHLQQSNLQLINISMNYFTGQLPMEISSVFPNLTILDASYNNIFGHLPPSLCNINSLQLLDLSNNKLTGEVPACLFTECWSLEFLRLSNNSLGGPILGGANKHLSTSGGAIYLDSNYFEGPLPNNLSGDVVIMDFHDNKLSGELDVSFWNIPSLEFLSVASNGLTGKIYPTICKLTGLSYLDISNNDFEGSMPNCSSKLMLYFLNMSSNTLSGFPSYFSSSSNVEVLDIRYYRFMGSLDWILDLYHIKLLLLGGNMFEGHISAELCHLQYLNIVDLSHNRLSGSLPPCIGAIPFGYHTDDDDFLSTYFYDMAFYFAVGLSKVDYGDLWPVYDSPLYGANYFFQGFTFSTKGNIYSYSRGFYKLMFGIDLSANMLSGEIPWEIGNLSHVKSLNLSHNFFIGQIPATFANMSALESLDLSHNELSGPIPWQLTQMSSLEVFSVAYNNLSGCIPNSGQFSSFNMGSYSYLGNTNLQNSSQGNQCSVLGPMEVEDVGEASDDPVLYIICAASFVLAFWATVAFLFCLPFGRRVMLQL</sequence>
<dbReference type="FunFam" id="3.80.10.10:FF:000111">
    <property type="entry name" value="LRR receptor-like serine/threonine-protein kinase ERECTA"/>
    <property type="match status" value="1"/>
</dbReference>
<dbReference type="InterPro" id="IPR051502">
    <property type="entry name" value="RLP_Defense_Trigger"/>
</dbReference>
<evidence type="ECO:0000256" key="8">
    <source>
        <dbReference type="ARBA" id="ARBA00022989"/>
    </source>
</evidence>
<dbReference type="InterPro" id="IPR001611">
    <property type="entry name" value="Leu-rich_rpt"/>
</dbReference>
<evidence type="ECO:0000256" key="3">
    <source>
        <dbReference type="ARBA" id="ARBA00022614"/>
    </source>
</evidence>
<dbReference type="GO" id="GO:0009742">
    <property type="term" value="P:brassinosteroid mediated signaling pathway"/>
    <property type="evidence" value="ECO:0007669"/>
    <property type="project" value="UniProtKB-KW"/>
</dbReference>
<comment type="subcellular location">
    <subcellularLocation>
        <location evidence="1">Membrane</location>
        <topology evidence="1">Single-pass membrane protein</topology>
    </subcellularLocation>
</comment>
<proteinExistence type="inferred from homology"/>
<dbReference type="Proteomes" id="UP000823388">
    <property type="component" value="Chromosome 3K"/>
</dbReference>
<keyword evidence="6" id="KW-0732">Signal</keyword>
<evidence type="ECO:0000256" key="9">
    <source>
        <dbReference type="ARBA" id="ARBA00023136"/>
    </source>
</evidence>
<feature type="transmembrane region" description="Helical" evidence="11">
    <location>
        <begin position="566"/>
        <end position="589"/>
    </location>
</feature>
<evidence type="ECO:0000256" key="10">
    <source>
        <dbReference type="ARBA" id="ARBA00023180"/>
    </source>
</evidence>
<evidence type="ECO:0000256" key="5">
    <source>
        <dbReference type="ARBA" id="ARBA00022692"/>
    </source>
</evidence>
<dbReference type="PRINTS" id="PR00019">
    <property type="entry name" value="LEURICHRPT"/>
</dbReference>